<dbReference type="InterPro" id="IPR036097">
    <property type="entry name" value="HisK_dim/P_sf"/>
</dbReference>
<comment type="caution">
    <text evidence="12">The sequence shown here is derived from an EMBL/GenBank/DDBJ whole genome shotgun (WGS) entry which is preliminary data.</text>
</comment>
<dbReference type="Gene3D" id="1.25.40.10">
    <property type="entry name" value="Tetratricopeptide repeat domain"/>
    <property type="match status" value="2"/>
</dbReference>
<feature type="domain" description="Histidine kinase" evidence="11">
    <location>
        <begin position="477"/>
        <end position="690"/>
    </location>
</feature>
<evidence type="ECO:0000256" key="1">
    <source>
        <dbReference type="ARBA" id="ARBA00000085"/>
    </source>
</evidence>
<accession>A0A562TYN0</accession>
<proteinExistence type="predicted"/>
<dbReference type="CDD" id="cd00082">
    <property type="entry name" value="HisKA"/>
    <property type="match status" value="1"/>
</dbReference>
<dbReference type="Pfam" id="PF00512">
    <property type="entry name" value="HisKA"/>
    <property type="match status" value="1"/>
</dbReference>
<evidence type="ECO:0000256" key="10">
    <source>
        <dbReference type="SAM" id="SignalP"/>
    </source>
</evidence>
<dbReference type="InterPro" id="IPR011990">
    <property type="entry name" value="TPR-like_helical_dom_sf"/>
</dbReference>
<dbReference type="InterPro" id="IPR050736">
    <property type="entry name" value="Sensor_HK_Regulatory"/>
</dbReference>
<dbReference type="InterPro" id="IPR005467">
    <property type="entry name" value="His_kinase_dom"/>
</dbReference>
<feature type="chain" id="PRO_5021713522" description="histidine kinase" evidence="10">
    <location>
        <begin position="33"/>
        <end position="690"/>
    </location>
</feature>
<dbReference type="PRINTS" id="PR00344">
    <property type="entry name" value="BCTRLSENSOR"/>
</dbReference>
<protein>
    <recommendedName>
        <fullName evidence="2">histidine kinase</fullName>
        <ecNumber evidence="2">2.7.13.3</ecNumber>
    </recommendedName>
</protein>
<keyword evidence="9" id="KW-0472">Membrane</keyword>
<comment type="catalytic activity">
    <reaction evidence="1">
        <text>ATP + protein L-histidine = ADP + protein N-phospho-L-histidine.</text>
        <dbReference type="EC" id="2.7.13.3"/>
    </reaction>
</comment>
<evidence type="ECO:0000313" key="12">
    <source>
        <dbReference type="EMBL" id="TWI98234.1"/>
    </source>
</evidence>
<name>A0A562TYN0_9SPHI</name>
<dbReference type="EC" id="2.7.13.3" evidence="2"/>
<evidence type="ECO:0000256" key="5">
    <source>
        <dbReference type="ARBA" id="ARBA00022777"/>
    </source>
</evidence>
<evidence type="ECO:0000256" key="3">
    <source>
        <dbReference type="ARBA" id="ARBA00022553"/>
    </source>
</evidence>
<reference evidence="12 13" key="1">
    <citation type="submission" date="2019-07" db="EMBL/GenBank/DDBJ databases">
        <title>Genomic Encyclopedia of Archaeal and Bacterial Type Strains, Phase II (KMG-II): from individual species to whole genera.</title>
        <authorList>
            <person name="Goeker M."/>
        </authorList>
    </citation>
    <scope>NUCLEOTIDE SEQUENCE [LARGE SCALE GENOMIC DNA]</scope>
    <source>
        <strain evidence="12 13">ATCC BAA-1854</strain>
    </source>
</reference>
<dbReference type="CDD" id="cd00075">
    <property type="entry name" value="HATPase"/>
    <property type="match status" value="1"/>
</dbReference>
<dbReference type="AlphaFoldDB" id="A0A562TYN0"/>
<keyword evidence="9" id="KW-0812">Transmembrane</keyword>
<evidence type="ECO:0000256" key="9">
    <source>
        <dbReference type="SAM" id="Phobius"/>
    </source>
</evidence>
<dbReference type="InterPro" id="IPR019734">
    <property type="entry name" value="TPR_rpt"/>
</dbReference>
<evidence type="ECO:0000313" key="13">
    <source>
        <dbReference type="Proteomes" id="UP000317010"/>
    </source>
</evidence>
<dbReference type="SMART" id="SM00387">
    <property type="entry name" value="HATPase_c"/>
    <property type="match status" value="1"/>
</dbReference>
<dbReference type="SMART" id="SM00028">
    <property type="entry name" value="TPR"/>
    <property type="match status" value="4"/>
</dbReference>
<dbReference type="PROSITE" id="PS50109">
    <property type="entry name" value="HIS_KIN"/>
    <property type="match status" value="1"/>
</dbReference>
<evidence type="ECO:0000259" key="11">
    <source>
        <dbReference type="PROSITE" id="PS50109"/>
    </source>
</evidence>
<dbReference type="FunFam" id="3.30.565.10:FF:000006">
    <property type="entry name" value="Sensor histidine kinase WalK"/>
    <property type="match status" value="1"/>
</dbReference>
<evidence type="ECO:0000256" key="6">
    <source>
        <dbReference type="ARBA" id="ARBA00023012"/>
    </source>
</evidence>
<keyword evidence="13" id="KW-1185">Reference proteome</keyword>
<dbReference type="PANTHER" id="PTHR43711:SF31">
    <property type="entry name" value="HISTIDINE KINASE"/>
    <property type="match status" value="1"/>
</dbReference>
<feature type="coiled-coil region" evidence="8">
    <location>
        <begin position="440"/>
        <end position="467"/>
    </location>
</feature>
<keyword evidence="8" id="KW-0175">Coiled coil</keyword>
<dbReference type="Pfam" id="PF02518">
    <property type="entry name" value="HATPase_c"/>
    <property type="match status" value="1"/>
</dbReference>
<feature type="repeat" description="TPR" evidence="7">
    <location>
        <begin position="126"/>
        <end position="159"/>
    </location>
</feature>
<keyword evidence="7" id="KW-0802">TPR repeat</keyword>
<evidence type="ECO:0000256" key="7">
    <source>
        <dbReference type="PROSITE-ProRule" id="PRU00339"/>
    </source>
</evidence>
<feature type="transmembrane region" description="Helical" evidence="9">
    <location>
        <begin position="410"/>
        <end position="430"/>
    </location>
</feature>
<organism evidence="12 13">
    <name type="scientific">Mucilaginibacter frigoritolerans</name>
    <dbReference type="NCBI Taxonomy" id="652788"/>
    <lineage>
        <taxon>Bacteria</taxon>
        <taxon>Pseudomonadati</taxon>
        <taxon>Bacteroidota</taxon>
        <taxon>Sphingobacteriia</taxon>
        <taxon>Sphingobacteriales</taxon>
        <taxon>Sphingobacteriaceae</taxon>
        <taxon>Mucilaginibacter</taxon>
    </lineage>
</organism>
<feature type="signal peptide" evidence="10">
    <location>
        <begin position="1"/>
        <end position="32"/>
    </location>
</feature>
<dbReference type="Pfam" id="PF13181">
    <property type="entry name" value="TPR_8"/>
    <property type="match status" value="1"/>
</dbReference>
<dbReference type="GO" id="GO:0000155">
    <property type="term" value="F:phosphorelay sensor kinase activity"/>
    <property type="evidence" value="ECO:0007669"/>
    <property type="project" value="InterPro"/>
</dbReference>
<keyword evidence="5 12" id="KW-0418">Kinase</keyword>
<dbReference type="PROSITE" id="PS50005">
    <property type="entry name" value="TPR"/>
    <property type="match status" value="1"/>
</dbReference>
<dbReference type="InterPro" id="IPR036890">
    <property type="entry name" value="HATPase_C_sf"/>
</dbReference>
<keyword evidence="3" id="KW-0597">Phosphoprotein</keyword>
<keyword evidence="4" id="KW-0808">Transferase</keyword>
<dbReference type="InterPro" id="IPR003594">
    <property type="entry name" value="HATPase_dom"/>
</dbReference>
<dbReference type="SMART" id="SM00388">
    <property type="entry name" value="HisKA"/>
    <property type="match status" value="1"/>
</dbReference>
<dbReference type="InterPro" id="IPR003661">
    <property type="entry name" value="HisK_dim/P_dom"/>
</dbReference>
<dbReference type="PANTHER" id="PTHR43711">
    <property type="entry name" value="TWO-COMPONENT HISTIDINE KINASE"/>
    <property type="match status" value="1"/>
</dbReference>
<dbReference type="Gene3D" id="3.30.565.10">
    <property type="entry name" value="Histidine kinase-like ATPase, C-terminal domain"/>
    <property type="match status" value="1"/>
</dbReference>
<dbReference type="Gene3D" id="1.10.287.130">
    <property type="match status" value="1"/>
</dbReference>
<evidence type="ECO:0000256" key="2">
    <source>
        <dbReference type="ARBA" id="ARBA00012438"/>
    </source>
</evidence>
<keyword evidence="10" id="KW-0732">Signal</keyword>
<sequence>MVNINQVYFFRKNSYYGLLCLLLLFFSCGQQKDNTDGYSEAFKPVFVKVTTFFGANKADSGIHYIDSALNAINKPNIDDRFRTYGFHYVYWHKFKADNKTALLYADSMLIYANKSIDQKSYVSNLVEANMALGDAYFDLQQFDNAYEHYYQGYRVGKNNLNNRALSDYDYRMGIISYKMGHYELATKYFKESYRLCSRTENAFADFYRLQELLDNIALSFKHDDNPDSAIVYFDKTIAFLNQNAPTFKDKSKMIQVALGVVYGNKAEVLILKGDELQATALLKKSIAINLQKGNDNNDAELAEIKLAEIYYNHNQNDLLLNLLNDIQLQLASVKNENVEADWNRLMSGYWLRRGDFKKSINYLHTSIKIKDSLAQKLTILKESNVNEQLDNFEKQYQIDTLKNQSKLQQIYLFVAVVCAIMAVVIVFLIYRNWKISKNDIEKVNDLNRQVNLQKINLEKTLEKLENSSLEKDRILRTVTHDLRNPIGGIAALTRSMAEDDYTDEQKEWINLICETSQNSLELINEILEITNNESSPLKKQLVDINALLSRNIELLRFKAAEKNQQIKLSLLSIAIGILINREKISRIISNLISNAIKFSPENAEIFVKVLEFENEIEISVKDNGVGIPGNLHEKVFNMFTEAKRPGTAGEKSFGLGLSISKQIVESHGGKIWFESDGKTGTTFYARLPKS</sequence>
<dbReference type="EMBL" id="VLLI01000009">
    <property type="protein sequence ID" value="TWI98234.1"/>
    <property type="molecule type" value="Genomic_DNA"/>
</dbReference>
<dbReference type="SUPFAM" id="SSF48452">
    <property type="entry name" value="TPR-like"/>
    <property type="match status" value="2"/>
</dbReference>
<dbReference type="RefSeq" id="WP_144914243.1">
    <property type="nucleotide sequence ID" value="NZ_VLLI01000009.1"/>
</dbReference>
<dbReference type="SUPFAM" id="SSF55874">
    <property type="entry name" value="ATPase domain of HSP90 chaperone/DNA topoisomerase II/histidine kinase"/>
    <property type="match status" value="1"/>
</dbReference>
<dbReference type="Proteomes" id="UP000317010">
    <property type="component" value="Unassembled WGS sequence"/>
</dbReference>
<evidence type="ECO:0000256" key="4">
    <source>
        <dbReference type="ARBA" id="ARBA00022679"/>
    </source>
</evidence>
<dbReference type="InterPro" id="IPR004358">
    <property type="entry name" value="Sig_transdc_His_kin-like_C"/>
</dbReference>
<gene>
    <name evidence="12" type="ORF">JN11_03314</name>
</gene>
<dbReference type="OrthoDB" id="9810447at2"/>
<keyword evidence="6" id="KW-0902">Two-component regulatory system</keyword>
<dbReference type="SUPFAM" id="SSF47384">
    <property type="entry name" value="Homodimeric domain of signal transducing histidine kinase"/>
    <property type="match status" value="1"/>
</dbReference>
<keyword evidence="9" id="KW-1133">Transmembrane helix</keyword>
<evidence type="ECO:0000256" key="8">
    <source>
        <dbReference type="SAM" id="Coils"/>
    </source>
</evidence>